<dbReference type="PROSITE" id="PS00107">
    <property type="entry name" value="PROTEIN_KINASE_ATP"/>
    <property type="match status" value="1"/>
</dbReference>
<feature type="compositionally biased region" description="Polar residues" evidence="18">
    <location>
        <begin position="1406"/>
        <end position="1416"/>
    </location>
</feature>
<feature type="binding site" evidence="17">
    <location>
        <position position="1096"/>
    </location>
    <ligand>
        <name>ATP</name>
        <dbReference type="ChEBI" id="CHEBI:30616"/>
    </ligand>
</feature>
<evidence type="ECO:0000256" key="18">
    <source>
        <dbReference type="SAM" id="MobiDB-lite"/>
    </source>
</evidence>
<evidence type="ECO:0000259" key="20">
    <source>
        <dbReference type="PROSITE" id="PS50011"/>
    </source>
</evidence>
<dbReference type="Gene3D" id="1.10.510.10">
    <property type="entry name" value="Transferase(Phosphotransferase) domain 1"/>
    <property type="match status" value="1"/>
</dbReference>
<dbReference type="PANTHER" id="PTHR24416:SF566">
    <property type="entry name" value="EPIDERMAL GROWTH FACTOR RECEPTOR"/>
    <property type="match status" value="1"/>
</dbReference>
<evidence type="ECO:0000256" key="6">
    <source>
        <dbReference type="ARBA" id="ARBA00022692"/>
    </source>
</evidence>
<dbReference type="Gene3D" id="2.10.220.10">
    <property type="entry name" value="Hormone Receptor, Insulin-like Growth Factor Receptor 1, Chain A, domain 2"/>
    <property type="match status" value="3"/>
</dbReference>
<accession>A0AAN8PH58</accession>
<comment type="subcellular location">
    <subcellularLocation>
        <location evidence="1">Membrane</location>
        <topology evidence="1">Single-pass type I membrane protein</topology>
    </subcellularLocation>
</comment>
<dbReference type="InterPro" id="IPR050122">
    <property type="entry name" value="RTK"/>
</dbReference>
<dbReference type="InterPro" id="IPR006211">
    <property type="entry name" value="Furin-like_Cys-rich_dom"/>
</dbReference>
<keyword evidence="14" id="KW-0325">Glycoprotein</keyword>
<dbReference type="GO" id="GO:0043066">
    <property type="term" value="P:negative regulation of apoptotic process"/>
    <property type="evidence" value="ECO:0007669"/>
    <property type="project" value="TreeGrafter"/>
</dbReference>
<evidence type="ECO:0000256" key="4">
    <source>
        <dbReference type="ARBA" id="ARBA00022553"/>
    </source>
</evidence>
<evidence type="ECO:0000256" key="12">
    <source>
        <dbReference type="ARBA" id="ARBA00023137"/>
    </source>
</evidence>
<dbReference type="EC" id="2.7.10.1" evidence="2"/>
<dbReference type="FunFam" id="2.10.220.10:FF:000001">
    <property type="entry name" value="Receptor protein-tyrosine kinase"/>
    <property type="match status" value="1"/>
</dbReference>
<reference evidence="21 22" key="1">
    <citation type="submission" date="2023-10" db="EMBL/GenBank/DDBJ databases">
        <title>Genomes of two closely related lineages of the louse Polyplax serrata with different host specificities.</title>
        <authorList>
            <person name="Martinu J."/>
            <person name="Tarabai H."/>
            <person name="Stefka J."/>
            <person name="Hypsa V."/>
        </authorList>
    </citation>
    <scope>NUCLEOTIDE SEQUENCE [LARGE SCALE GENOMIC DNA]</scope>
    <source>
        <strain evidence="21">HR10_N</strain>
    </source>
</reference>
<dbReference type="Gene3D" id="3.80.20.20">
    <property type="entry name" value="Receptor L-domain"/>
    <property type="match status" value="3"/>
</dbReference>
<dbReference type="FunFam" id="2.10.220.10:FF:000024">
    <property type="entry name" value="Receptor protein-tyrosine kinase"/>
    <property type="match status" value="1"/>
</dbReference>
<keyword evidence="13" id="KW-0675">Receptor</keyword>
<dbReference type="Pfam" id="PF00757">
    <property type="entry name" value="Furin-like"/>
    <property type="match status" value="1"/>
</dbReference>
<evidence type="ECO:0000256" key="9">
    <source>
        <dbReference type="ARBA" id="ARBA00022840"/>
    </source>
</evidence>
<evidence type="ECO:0000256" key="8">
    <source>
        <dbReference type="ARBA" id="ARBA00022777"/>
    </source>
</evidence>
<dbReference type="InterPro" id="IPR000719">
    <property type="entry name" value="Prot_kinase_dom"/>
</dbReference>
<dbReference type="GO" id="GO:0004714">
    <property type="term" value="F:transmembrane receptor protein tyrosine kinase activity"/>
    <property type="evidence" value="ECO:0007669"/>
    <property type="project" value="UniProtKB-EC"/>
</dbReference>
<evidence type="ECO:0000313" key="22">
    <source>
        <dbReference type="Proteomes" id="UP001372834"/>
    </source>
</evidence>
<name>A0AAN8PH58_POLSC</name>
<dbReference type="PANTHER" id="PTHR24416">
    <property type="entry name" value="TYROSINE-PROTEIN KINASE RECEPTOR"/>
    <property type="match status" value="1"/>
</dbReference>
<keyword evidence="3" id="KW-0217">Developmental protein</keyword>
<keyword evidence="4" id="KW-0597">Phosphoprotein</keyword>
<evidence type="ECO:0000256" key="14">
    <source>
        <dbReference type="ARBA" id="ARBA00023180"/>
    </source>
</evidence>
<dbReference type="SUPFAM" id="SSF57184">
    <property type="entry name" value="Growth factor receptor domain"/>
    <property type="match status" value="3"/>
</dbReference>
<comment type="caution">
    <text evidence="21">The sequence shown here is derived from an EMBL/GenBank/DDBJ whole genome shotgun (WGS) entry which is preliminary data.</text>
</comment>
<protein>
    <recommendedName>
        <fullName evidence="16">Epidermal growth factor receptor</fullName>
        <ecNumber evidence="2">2.7.10.1</ecNumber>
    </recommendedName>
</protein>
<dbReference type="InterPro" id="IPR009030">
    <property type="entry name" value="Growth_fac_rcpt_cys_sf"/>
</dbReference>
<evidence type="ECO:0000256" key="15">
    <source>
        <dbReference type="ARBA" id="ARBA00051243"/>
    </source>
</evidence>
<dbReference type="InterPro" id="IPR008266">
    <property type="entry name" value="Tyr_kinase_AS"/>
</dbReference>
<proteinExistence type="predicted"/>
<dbReference type="InterPro" id="IPR011009">
    <property type="entry name" value="Kinase-like_dom_sf"/>
</dbReference>
<evidence type="ECO:0000256" key="19">
    <source>
        <dbReference type="SAM" id="Phobius"/>
    </source>
</evidence>
<dbReference type="EMBL" id="JAWJWE010000036">
    <property type="protein sequence ID" value="KAK6629441.1"/>
    <property type="molecule type" value="Genomic_DNA"/>
</dbReference>
<evidence type="ECO:0000256" key="16">
    <source>
        <dbReference type="ARBA" id="ARBA00074007"/>
    </source>
</evidence>
<dbReference type="GO" id="GO:0038127">
    <property type="term" value="P:ERBB signaling pathway"/>
    <property type="evidence" value="ECO:0007669"/>
    <property type="project" value="UniProtKB-ARBA"/>
</dbReference>
<keyword evidence="5" id="KW-0808">Transferase</keyword>
<dbReference type="SUPFAM" id="SSF52058">
    <property type="entry name" value="L domain-like"/>
    <property type="match status" value="2"/>
</dbReference>
<dbReference type="InterPro" id="IPR017441">
    <property type="entry name" value="Protein_kinase_ATP_BS"/>
</dbReference>
<evidence type="ECO:0000256" key="13">
    <source>
        <dbReference type="ARBA" id="ARBA00023170"/>
    </source>
</evidence>
<dbReference type="CDD" id="cd05057">
    <property type="entry name" value="PTKc_EGFR_like"/>
    <property type="match status" value="1"/>
</dbReference>
<evidence type="ECO:0000256" key="17">
    <source>
        <dbReference type="PROSITE-ProRule" id="PRU10141"/>
    </source>
</evidence>
<dbReference type="CDD" id="cd00064">
    <property type="entry name" value="FU"/>
    <property type="match status" value="6"/>
</dbReference>
<dbReference type="FunFam" id="2.10.220.10:FF:000002">
    <property type="entry name" value="Receptor protein-tyrosine kinase"/>
    <property type="match status" value="1"/>
</dbReference>
<keyword evidence="10 19" id="KW-1133">Transmembrane helix</keyword>
<feature type="transmembrane region" description="Helical" evidence="19">
    <location>
        <begin position="993"/>
        <end position="1015"/>
    </location>
</feature>
<dbReference type="InterPro" id="IPR020635">
    <property type="entry name" value="Tyr_kinase_cat_dom"/>
</dbReference>
<evidence type="ECO:0000256" key="7">
    <source>
        <dbReference type="ARBA" id="ARBA00022741"/>
    </source>
</evidence>
<dbReference type="InterPro" id="IPR006212">
    <property type="entry name" value="Furin_repeat"/>
</dbReference>
<evidence type="ECO:0000256" key="2">
    <source>
        <dbReference type="ARBA" id="ARBA00011902"/>
    </source>
</evidence>
<keyword evidence="6 19" id="KW-0812">Transmembrane</keyword>
<comment type="catalytic activity">
    <reaction evidence="15">
        <text>L-tyrosyl-[protein] + ATP = O-phospho-L-tyrosyl-[protein] + ADP + H(+)</text>
        <dbReference type="Rhea" id="RHEA:10596"/>
        <dbReference type="Rhea" id="RHEA-COMP:10136"/>
        <dbReference type="Rhea" id="RHEA-COMP:20101"/>
        <dbReference type="ChEBI" id="CHEBI:15378"/>
        <dbReference type="ChEBI" id="CHEBI:30616"/>
        <dbReference type="ChEBI" id="CHEBI:46858"/>
        <dbReference type="ChEBI" id="CHEBI:61978"/>
        <dbReference type="ChEBI" id="CHEBI:456216"/>
        <dbReference type="EC" id="2.7.10.1"/>
    </reaction>
</comment>
<organism evidence="21 22">
    <name type="scientific">Polyplax serrata</name>
    <name type="common">Common mouse louse</name>
    <dbReference type="NCBI Taxonomy" id="468196"/>
    <lineage>
        <taxon>Eukaryota</taxon>
        <taxon>Metazoa</taxon>
        <taxon>Ecdysozoa</taxon>
        <taxon>Arthropoda</taxon>
        <taxon>Hexapoda</taxon>
        <taxon>Insecta</taxon>
        <taxon>Pterygota</taxon>
        <taxon>Neoptera</taxon>
        <taxon>Paraneoptera</taxon>
        <taxon>Psocodea</taxon>
        <taxon>Troctomorpha</taxon>
        <taxon>Phthiraptera</taxon>
        <taxon>Anoplura</taxon>
        <taxon>Polyplacidae</taxon>
        <taxon>Polyplax</taxon>
    </lineage>
</organism>
<keyword evidence="11 19" id="KW-0472">Membrane</keyword>
<dbReference type="Pfam" id="PF07714">
    <property type="entry name" value="PK_Tyr_Ser-Thr"/>
    <property type="match status" value="1"/>
</dbReference>
<dbReference type="GO" id="GO:0022008">
    <property type="term" value="P:neurogenesis"/>
    <property type="evidence" value="ECO:0007669"/>
    <property type="project" value="TreeGrafter"/>
</dbReference>
<keyword evidence="7 17" id="KW-0547">Nucleotide-binding</keyword>
<keyword evidence="12" id="KW-0829">Tyrosine-protein kinase</keyword>
<evidence type="ECO:0000256" key="10">
    <source>
        <dbReference type="ARBA" id="ARBA00022989"/>
    </source>
</evidence>
<dbReference type="Pfam" id="PF14843">
    <property type="entry name" value="GF_recep_IV"/>
    <property type="match status" value="1"/>
</dbReference>
<dbReference type="SMART" id="SM00219">
    <property type="entry name" value="TyrKc"/>
    <property type="match status" value="1"/>
</dbReference>
<dbReference type="SUPFAM" id="SSF56112">
    <property type="entry name" value="Protein kinase-like (PK-like)"/>
    <property type="match status" value="1"/>
</dbReference>
<dbReference type="Gene3D" id="3.30.200.20">
    <property type="entry name" value="Phosphorylase Kinase, domain 1"/>
    <property type="match status" value="1"/>
</dbReference>
<feature type="domain" description="Protein kinase" evidence="20">
    <location>
        <begin position="1063"/>
        <end position="1320"/>
    </location>
</feature>
<evidence type="ECO:0000256" key="5">
    <source>
        <dbReference type="ARBA" id="ARBA00022679"/>
    </source>
</evidence>
<dbReference type="SMART" id="SM00261">
    <property type="entry name" value="FU"/>
    <property type="match status" value="7"/>
</dbReference>
<sequence>MTAQGVCRRVSDSVWVHKRVREGPKPGVPRRLGKVSGRCDGAGVGCHGSDQYVQDDWSNVALRSGSTDGDLQVANNETDNPRHFPWGEESQVVTSCQTNAFVGYTLRCQTVVRMKLYKMIGVTAHLNILGPLTGSKFRISTRKKVLECRVDRSLDLSLDQVCIGTNGRMSVPSNREHHYRNLRERYTNCSYVDGNLELTWIEDDKLDLSFLENIREVTGYVLISHVYVKRVALPKLQIIRGRSLFKLSIHRQEFALMISLCKMHTIEMPALREARAQATVGIQKVIVSIGYLQVFRGNLGRERTKGLSSQVGAGFSKYPPFYGSSLRVILFDFADILAGGVGLFNNYNLCHIRTINWKEIITGPDYHDVFVYNFTSPERMCKPCHESCPGGCWGEGPENCQKFSKLNCSPQCSEGRCFGPNPRECCHLFCAGGCTGPKQTDCLACRNFYDEGECTQECPSMQTYNPSTYSWENNPRGKYAYGATCVKNCPEHLLRDNGACVRSCPPNKTPLNGECVNCEGACPKTCKGVEASGSVNAGNIDSFRGCTIIDGSITILDHSFTGYQHINPDFSFGPRYPKMHPDRLEVFSTLKEVTGFINIQGSHEDFRNLSYFRNLEVIGGRTLTEYFALYIVKTSLTSLGLQSLKKISSGNIGILENKELCFAKGVNWTNIKKPDGHQVLIVQNRNESECVAKGLVCDPQCSSEGCWGPGPKQCISCVNFKNGNECVENCNSIKGMYTAGPNLCKPCHEECASTCFGPGNGNCTKCKHVRDGPFCYASCPETKYDDNGECKPCHKNCVDGCTGPENRIGPNGCVSCEKAIISADLKVESCLPKDEPCPTGYYYEWVGPQFQGPFKPLAGKAICRKCHPTCKKCTGYGIHEQVCQECTNYKRGEHCEDECPQDHYADENTQECVPCNTECRGCYGPDASHCYKCRNFRIYLDDNGPFNNDTAFNCTAVCPPDAPYKIYPEDNREPYCSLHTIGAISKFVDNAQWPVFITIIVVFLVIVLVLCPFFYQWRRKVKAKEEEVKMTRVLTGMEDSEPLRPSNVKPNLAKLRIVKEAEMRRGGILGYGAFGTVYKGVWVPEGENVKIPVAIKVLREGTSANTSKEFLEEAYIMASVEHPNLLQLLAVCMTSQMMLVTQLMPLGCLLDYVRNNRDRIGSKPLLNWCTQIARGMAYLEEKRLVHRDLAARNVLVQTPNCVKITDFGLAKLLDINEEVYKAGGGKMPIKWLALECIQHRIFTHKSDVWAFGVTVWELLTYGGRPYENVPARDVPELLEKGERLPQPHICTIEVYMVMVKCWMLDADTRPSFKELADDFAKMARDPGRYLVIQGDKFLRLPTYTSQLCSQQQEKDLMHTLSTGTSDGPETVMEADEYLQPQFQRPVLLRGHQSSSTSSSPPVTPTLKQSADSSIPQNQHNWDRELLRYAHSHNAQSNGVPSRYCSDPLRIGKDMDGVDECYDNKPATVGDLKLNLPLDEDDYLMPSPQQTETTTTYMDIIGENKSSDEADYRNGGFARPHPPVSLVKSNTCVDNPEYIMNSDQTEGDIGIPVAVAAAGNLVGINMANLPAGGTQSTQAQRPYVAQKSSEEESDHEYYNDIDRLQRELQPLRRNETTV</sequence>
<dbReference type="GO" id="GO:0008284">
    <property type="term" value="P:positive regulation of cell population proliferation"/>
    <property type="evidence" value="ECO:0007669"/>
    <property type="project" value="TreeGrafter"/>
</dbReference>
<dbReference type="GO" id="GO:0009925">
    <property type="term" value="C:basal plasma membrane"/>
    <property type="evidence" value="ECO:0007669"/>
    <property type="project" value="TreeGrafter"/>
</dbReference>
<dbReference type="GO" id="GO:0005524">
    <property type="term" value="F:ATP binding"/>
    <property type="evidence" value="ECO:0007669"/>
    <property type="project" value="UniProtKB-UniRule"/>
</dbReference>
<dbReference type="PRINTS" id="PR00109">
    <property type="entry name" value="TYRKINASE"/>
</dbReference>
<keyword evidence="9 17" id="KW-0067">ATP-binding</keyword>
<dbReference type="InterPro" id="IPR036941">
    <property type="entry name" value="Rcpt_L-dom_sf"/>
</dbReference>
<feature type="region of interest" description="Disordered" evidence="18">
    <location>
        <begin position="1388"/>
        <end position="1416"/>
    </location>
</feature>
<dbReference type="InterPro" id="IPR000494">
    <property type="entry name" value="Rcpt_L-dom"/>
</dbReference>
<dbReference type="Proteomes" id="UP001372834">
    <property type="component" value="Unassembled WGS sequence"/>
</dbReference>
<evidence type="ECO:0000313" key="21">
    <source>
        <dbReference type="EMBL" id="KAK6629441.1"/>
    </source>
</evidence>
<dbReference type="InterPro" id="IPR001245">
    <property type="entry name" value="Ser-Thr/Tyr_kinase_cat_dom"/>
</dbReference>
<evidence type="ECO:0000256" key="11">
    <source>
        <dbReference type="ARBA" id="ARBA00023136"/>
    </source>
</evidence>
<dbReference type="InterPro" id="IPR032778">
    <property type="entry name" value="GF_recep_IV"/>
</dbReference>
<dbReference type="GO" id="GO:0043235">
    <property type="term" value="C:receptor complex"/>
    <property type="evidence" value="ECO:0007669"/>
    <property type="project" value="TreeGrafter"/>
</dbReference>
<gene>
    <name evidence="21" type="ORF">RUM43_003258</name>
</gene>
<keyword evidence="8" id="KW-0418">Kinase</keyword>
<evidence type="ECO:0000256" key="1">
    <source>
        <dbReference type="ARBA" id="ARBA00004479"/>
    </source>
</evidence>
<dbReference type="FunFam" id="1.10.510.10:FF:000233">
    <property type="entry name" value="receptor tyrosine-protein kinase erbB-3"/>
    <property type="match status" value="1"/>
</dbReference>
<evidence type="ECO:0000256" key="3">
    <source>
        <dbReference type="ARBA" id="ARBA00022473"/>
    </source>
</evidence>
<dbReference type="Pfam" id="PF01030">
    <property type="entry name" value="Recep_L_domain"/>
    <property type="match status" value="2"/>
</dbReference>
<feature type="region of interest" description="Disordered" evidence="18">
    <location>
        <begin position="1570"/>
        <end position="1596"/>
    </location>
</feature>
<dbReference type="PROSITE" id="PS00109">
    <property type="entry name" value="PROTEIN_KINASE_TYR"/>
    <property type="match status" value="1"/>
</dbReference>
<dbReference type="PROSITE" id="PS50011">
    <property type="entry name" value="PROTEIN_KINASE_DOM"/>
    <property type="match status" value="1"/>
</dbReference>
<dbReference type="FunFam" id="3.30.200.20:FF:000422">
    <property type="entry name" value="Receptor protein-tyrosine kinase"/>
    <property type="match status" value="1"/>
</dbReference>